<reference evidence="2" key="1">
    <citation type="submission" date="2018-11" db="EMBL/GenBank/DDBJ databases">
        <authorList>
            <person name="Alioto T."/>
            <person name="Alioto T."/>
        </authorList>
    </citation>
    <scope>NUCLEOTIDE SEQUENCE</scope>
</reference>
<feature type="compositionally biased region" description="Low complexity" evidence="1">
    <location>
        <begin position="23"/>
        <end position="36"/>
    </location>
</feature>
<evidence type="ECO:0000256" key="1">
    <source>
        <dbReference type="SAM" id="MobiDB-lite"/>
    </source>
</evidence>
<comment type="caution">
    <text evidence="2">The sequence shown here is derived from an EMBL/GenBank/DDBJ whole genome shotgun (WGS) entry which is preliminary data.</text>
</comment>
<dbReference type="EMBL" id="UYJE01004409">
    <property type="protein sequence ID" value="VDI27798.1"/>
    <property type="molecule type" value="Genomic_DNA"/>
</dbReference>
<evidence type="ECO:0000313" key="3">
    <source>
        <dbReference type="Proteomes" id="UP000596742"/>
    </source>
</evidence>
<sequence>KISTTASTTDLAEETADPTTLISDPPASYSSNSSTSLKTVPTSHTYLSSTEVIGKEEYGVLDLLSTQQNNKSDTTLSTTLLDLLSDSSTTNTLISDAATDTKSTFKIGGTILKNVQPLKFGYRLKFYDFICRFED</sequence>
<gene>
    <name evidence="2" type="ORF">MGAL_10B044392</name>
</gene>
<proteinExistence type="predicted"/>
<feature type="region of interest" description="Disordered" evidence="1">
    <location>
        <begin position="1"/>
        <end position="40"/>
    </location>
</feature>
<accession>A0A8B6E2Y4</accession>
<protein>
    <submittedName>
        <fullName evidence="2">Uncharacterized protein</fullName>
    </submittedName>
</protein>
<dbReference type="Proteomes" id="UP000596742">
    <property type="component" value="Unassembled WGS sequence"/>
</dbReference>
<dbReference type="AlphaFoldDB" id="A0A8B6E2Y4"/>
<evidence type="ECO:0000313" key="2">
    <source>
        <dbReference type="EMBL" id="VDI27798.1"/>
    </source>
</evidence>
<keyword evidence="3" id="KW-1185">Reference proteome</keyword>
<name>A0A8B6E2Y4_MYTGA</name>
<organism evidence="2 3">
    <name type="scientific">Mytilus galloprovincialis</name>
    <name type="common">Mediterranean mussel</name>
    <dbReference type="NCBI Taxonomy" id="29158"/>
    <lineage>
        <taxon>Eukaryota</taxon>
        <taxon>Metazoa</taxon>
        <taxon>Spiralia</taxon>
        <taxon>Lophotrochozoa</taxon>
        <taxon>Mollusca</taxon>
        <taxon>Bivalvia</taxon>
        <taxon>Autobranchia</taxon>
        <taxon>Pteriomorphia</taxon>
        <taxon>Mytilida</taxon>
        <taxon>Mytiloidea</taxon>
        <taxon>Mytilidae</taxon>
        <taxon>Mytilinae</taxon>
        <taxon>Mytilus</taxon>
    </lineage>
</organism>
<feature type="compositionally biased region" description="Polar residues" evidence="1">
    <location>
        <begin position="1"/>
        <end position="10"/>
    </location>
</feature>
<feature type="non-terminal residue" evidence="2">
    <location>
        <position position="1"/>
    </location>
</feature>